<protein>
    <recommendedName>
        <fullName evidence="13">Myosin motor domain-containing protein</fullName>
    </recommendedName>
</protein>
<dbReference type="Pfam" id="PF00788">
    <property type="entry name" value="RA"/>
    <property type="match status" value="1"/>
</dbReference>
<name>A0A7R9KYN9_9ACAR</name>
<keyword evidence="5" id="KW-0175">Coiled coil</keyword>
<gene>
    <name evidence="11" type="ORF">OSB1V03_LOCUS11993</name>
</gene>
<dbReference type="GO" id="GO:0051015">
    <property type="term" value="F:actin filament binding"/>
    <property type="evidence" value="ECO:0007669"/>
    <property type="project" value="TreeGrafter"/>
</dbReference>
<dbReference type="SUPFAM" id="SSF54236">
    <property type="entry name" value="Ubiquitin-like"/>
    <property type="match status" value="1"/>
</dbReference>
<dbReference type="EMBL" id="OC864256">
    <property type="protein sequence ID" value="CAD7631584.1"/>
    <property type="molecule type" value="Genomic_DNA"/>
</dbReference>
<proteinExistence type="inferred from homology"/>
<evidence type="ECO:0000256" key="5">
    <source>
        <dbReference type="ARBA" id="ARBA00023054"/>
    </source>
</evidence>
<accession>A0A7R9KYN9</accession>
<dbReference type="InterPro" id="IPR001609">
    <property type="entry name" value="Myosin_head_motor_dom-like"/>
</dbReference>
<evidence type="ECO:0000313" key="12">
    <source>
        <dbReference type="Proteomes" id="UP000759131"/>
    </source>
</evidence>
<comment type="subcellular location">
    <subcellularLocation>
        <location evidence="1">Cytoplasm</location>
    </subcellularLocation>
</comment>
<dbReference type="PANTHER" id="PTHR46184:SF5">
    <property type="entry name" value="UNCONVENTIONAL MYOSIN-IXA-LIKE"/>
    <property type="match status" value="1"/>
</dbReference>
<feature type="binding site" evidence="8">
    <location>
        <begin position="232"/>
        <end position="239"/>
    </location>
    <ligand>
        <name>ATP</name>
        <dbReference type="ChEBI" id="CHEBI:30616"/>
    </ligand>
</feature>
<dbReference type="InterPro" id="IPR000159">
    <property type="entry name" value="RA_dom"/>
</dbReference>
<dbReference type="SMART" id="SM00242">
    <property type="entry name" value="MYSc"/>
    <property type="match status" value="1"/>
</dbReference>
<dbReference type="GO" id="GO:0000146">
    <property type="term" value="F:microfilament motor activity"/>
    <property type="evidence" value="ECO:0007669"/>
    <property type="project" value="InterPro"/>
</dbReference>
<dbReference type="GO" id="GO:0005737">
    <property type="term" value="C:cytoplasm"/>
    <property type="evidence" value="ECO:0007669"/>
    <property type="project" value="UniProtKB-SubCell"/>
</dbReference>
<dbReference type="InterPro" id="IPR036961">
    <property type="entry name" value="Kinesin_motor_dom_sf"/>
</dbReference>
<feature type="non-terminal residue" evidence="11">
    <location>
        <position position="1"/>
    </location>
</feature>
<evidence type="ECO:0000256" key="7">
    <source>
        <dbReference type="ARBA" id="ARBA00023175"/>
    </source>
</evidence>
<comment type="caution">
    <text evidence="8">Lacks conserved residue(s) required for the propagation of feature annotation.</text>
</comment>
<dbReference type="PRINTS" id="PR00193">
    <property type="entry name" value="MYOSINHEAVY"/>
</dbReference>
<dbReference type="Gene3D" id="3.40.850.10">
    <property type="entry name" value="Kinesin motor domain"/>
    <property type="match status" value="1"/>
</dbReference>
<evidence type="ECO:0008006" key="13">
    <source>
        <dbReference type="Google" id="ProtNLM"/>
    </source>
</evidence>
<keyword evidence="8" id="KW-0009">Actin-binding</keyword>
<dbReference type="InterPro" id="IPR029071">
    <property type="entry name" value="Ubiquitin-like_domsf"/>
</dbReference>
<evidence type="ECO:0000256" key="8">
    <source>
        <dbReference type="PROSITE-ProRule" id="PRU00782"/>
    </source>
</evidence>
<dbReference type="OrthoDB" id="312459at2759"/>
<dbReference type="GO" id="GO:0005884">
    <property type="term" value="C:actin filament"/>
    <property type="evidence" value="ECO:0007669"/>
    <property type="project" value="TreeGrafter"/>
</dbReference>
<reference evidence="11" key="1">
    <citation type="submission" date="2020-11" db="EMBL/GenBank/DDBJ databases">
        <authorList>
            <person name="Tran Van P."/>
        </authorList>
    </citation>
    <scope>NUCLEOTIDE SEQUENCE</scope>
</reference>
<dbReference type="InterPro" id="IPR027417">
    <property type="entry name" value="P-loop_NTPase"/>
</dbReference>
<dbReference type="EMBL" id="CAJPIZ010009681">
    <property type="protein sequence ID" value="CAG2112014.1"/>
    <property type="molecule type" value="Genomic_DNA"/>
</dbReference>
<keyword evidence="6 8" id="KW-0518">Myosin</keyword>
<evidence type="ECO:0000256" key="4">
    <source>
        <dbReference type="ARBA" id="ARBA00022840"/>
    </source>
</evidence>
<evidence type="ECO:0000256" key="3">
    <source>
        <dbReference type="ARBA" id="ARBA00022741"/>
    </source>
</evidence>
<dbReference type="Gene3D" id="3.10.20.90">
    <property type="entry name" value="Phosphatidylinositol 3-kinase Catalytic Subunit, Chain A, domain 1"/>
    <property type="match status" value="1"/>
</dbReference>
<dbReference type="Pfam" id="PF00063">
    <property type="entry name" value="Myosin_head"/>
    <property type="match status" value="1"/>
</dbReference>
<dbReference type="SUPFAM" id="SSF52540">
    <property type="entry name" value="P-loop containing nucleoside triphosphate hydrolases"/>
    <property type="match status" value="1"/>
</dbReference>
<dbReference type="PROSITE" id="PS50200">
    <property type="entry name" value="RA"/>
    <property type="match status" value="1"/>
</dbReference>
<dbReference type="InterPro" id="IPR046987">
    <property type="entry name" value="Myo9"/>
</dbReference>
<evidence type="ECO:0000256" key="2">
    <source>
        <dbReference type="ARBA" id="ARBA00022490"/>
    </source>
</evidence>
<dbReference type="AlphaFoldDB" id="A0A7R9KYN9"/>
<feature type="domain" description="Myosin motor" evidence="10">
    <location>
        <begin position="139"/>
        <end position="353"/>
    </location>
</feature>
<dbReference type="PROSITE" id="PS51456">
    <property type="entry name" value="MYOSIN_MOTOR"/>
    <property type="match status" value="1"/>
</dbReference>
<organism evidence="11">
    <name type="scientific">Medioppia subpectinata</name>
    <dbReference type="NCBI Taxonomy" id="1979941"/>
    <lineage>
        <taxon>Eukaryota</taxon>
        <taxon>Metazoa</taxon>
        <taxon>Ecdysozoa</taxon>
        <taxon>Arthropoda</taxon>
        <taxon>Chelicerata</taxon>
        <taxon>Arachnida</taxon>
        <taxon>Acari</taxon>
        <taxon>Acariformes</taxon>
        <taxon>Sarcoptiformes</taxon>
        <taxon>Oribatida</taxon>
        <taxon>Brachypylina</taxon>
        <taxon>Oppioidea</taxon>
        <taxon>Oppiidae</taxon>
        <taxon>Medioppia</taxon>
    </lineage>
</organism>
<dbReference type="GO" id="GO:0016459">
    <property type="term" value="C:myosin complex"/>
    <property type="evidence" value="ECO:0007669"/>
    <property type="project" value="UniProtKB-KW"/>
</dbReference>
<keyword evidence="3 8" id="KW-0547">Nucleotide-binding</keyword>
<feature type="domain" description="Ras-associating" evidence="9">
    <location>
        <begin position="1"/>
        <end position="109"/>
    </location>
</feature>
<dbReference type="GO" id="GO:0035556">
    <property type="term" value="P:intracellular signal transduction"/>
    <property type="evidence" value="ECO:0007669"/>
    <property type="project" value="InterPro"/>
</dbReference>
<keyword evidence="2" id="KW-0963">Cytoplasm</keyword>
<dbReference type="GO" id="GO:0005524">
    <property type="term" value="F:ATP binding"/>
    <property type="evidence" value="ECO:0007669"/>
    <property type="project" value="UniProtKB-UniRule"/>
</dbReference>
<evidence type="ECO:0000256" key="6">
    <source>
        <dbReference type="ARBA" id="ARBA00023123"/>
    </source>
</evidence>
<sequence>QVYVGSLSRLYEALSIEASKTTTAEEIVDCIADKLLIKDGVCYELAEVMADGDGGQDCKERRLGPQEFPVSLQLLWPKREGSHAKGGVGGVGGLVSAQNYKFCLRRKMQTMNWSWSWTDSNDKLIRDYFLRFLYQPRDREYPDLCQLPDLTEQTLLENLKARFDKGHIYTYVGSILIAVNPFKFYPIYNPKYVQLYQSRRLGELPPHIFAIADAAYQAMLRKRSNQCIVISGESGSGKTESTNLLLHHLTALSQKGTHGSGVEQTILGAGPVLEAFGNAKTKHNNNSSRFGKFIQVNYKENGAVHGAVVQKYLLEKSRIVSQVKSERNYHVFYYLLAGATPIDKEEPLDQTNS</sequence>
<keyword evidence="12" id="KW-1185">Reference proteome</keyword>
<evidence type="ECO:0000259" key="9">
    <source>
        <dbReference type="PROSITE" id="PS50200"/>
    </source>
</evidence>
<keyword evidence="4 8" id="KW-0067">ATP-binding</keyword>
<evidence type="ECO:0000256" key="1">
    <source>
        <dbReference type="ARBA" id="ARBA00004496"/>
    </source>
</evidence>
<dbReference type="GO" id="GO:0005096">
    <property type="term" value="F:GTPase activator activity"/>
    <property type="evidence" value="ECO:0007669"/>
    <property type="project" value="InterPro"/>
</dbReference>
<comment type="similarity">
    <text evidence="8">Belongs to the TRAFAC class myosin-kinesin ATPase superfamily. Myosin family.</text>
</comment>
<evidence type="ECO:0000313" key="11">
    <source>
        <dbReference type="EMBL" id="CAD7631584.1"/>
    </source>
</evidence>
<dbReference type="Proteomes" id="UP000759131">
    <property type="component" value="Unassembled WGS sequence"/>
</dbReference>
<dbReference type="FunFam" id="3.40.850.10:FF:000013">
    <property type="entry name" value="unconventional myosin-IXa isoform X1"/>
    <property type="match status" value="1"/>
</dbReference>
<evidence type="ECO:0000259" key="10">
    <source>
        <dbReference type="PROSITE" id="PS51456"/>
    </source>
</evidence>
<dbReference type="PANTHER" id="PTHR46184">
    <property type="entry name" value="UNCONVENTIONAL MYOSIN-IXB-LIKE PROTEIN"/>
    <property type="match status" value="1"/>
</dbReference>
<keyword evidence="7 8" id="KW-0505">Motor protein</keyword>